<dbReference type="Gene3D" id="3.30.1330.60">
    <property type="entry name" value="OmpA-like domain"/>
    <property type="match status" value="1"/>
</dbReference>
<keyword evidence="6" id="KW-0732">Signal</keyword>
<comment type="caution">
    <text evidence="9">The sequence shown here is derived from an EMBL/GenBank/DDBJ whole genome shotgun (WGS) entry which is preliminary data.</text>
</comment>
<dbReference type="InterPro" id="IPR006664">
    <property type="entry name" value="OMP_bac"/>
</dbReference>
<dbReference type="InterPro" id="IPR036737">
    <property type="entry name" value="OmpA-like_sf"/>
</dbReference>
<name>A0A428KJI6_9BACT</name>
<feature type="signal peptide" evidence="6">
    <location>
        <begin position="1"/>
        <end position="21"/>
    </location>
</feature>
<dbReference type="Proteomes" id="UP000270291">
    <property type="component" value="Unassembled WGS sequence"/>
</dbReference>
<dbReference type="InterPro" id="IPR037524">
    <property type="entry name" value="PA14/GLEYA"/>
</dbReference>
<dbReference type="PROSITE" id="PS51123">
    <property type="entry name" value="OMPA_2"/>
    <property type="match status" value="1"/>
</dbReference>
<feature type="compositionally biased region" description="Basic and acidic residues" evidence="5">
    <location>
        <begin position="308"/>
        <end position="327"/>
    </location>
</feature>
<evidence type="ECO:0000313" key="9">
    <source>
        <dbReference type="EMBL" id="RSK46495.1"/>
    </source>
</evidence>
<comment type="subcellular location">
    <subcellularLocation>
        <location evidence="1">Cell outer membrane</location>
    </subcellularLocation>
</comment>
<proteinExistence type="predicted"/>
<dbReference type="Gene3D" id="3.90.182.10">
    <property type="entry name" value="Toxin - Anthrax Protective Antigen,domain 1"/>
    <property type="match status" value="1"/>
</dbReference>
<dbReference type="PROSITE" id="PS51820">
    <property type="entry name" value="PA14"/>
    <property type="match status" value="1"/>
</dbReference>
<dbReference type="RefSeq" id="WP_125435998.1">
    <property type="nucleotide sequence ID" value="NZ_RWIU01000001.1"/>
</dbReference>
<dbReference type="SMART" id="SM00758">
    <property type="entry name" value="PA14"/>
    <property type="match status" value="1"/>
</dbReference>
<accession>A0A428KJI6</accession>
<keyword evidence="2 4" id="KW-0472">Membrane</keyword>
<evidence type="ECO:0000256" key="6">
    <source>
        <dbReference type="SAM" id="SignalP"/>
    </source>
</evidence>
<evidence type="ECO:0000256" key="3">
    <source>
        <dbReference type="ARBA" id="ARBA00023237"/>
    </source>
</evidence>
<feature type="region of interest" description="Disordered" evidence="5">
    <location>
        <begin position="304"/>
        <end position="327"/>
    </location>
</feature>
<dbReference type="PRINTS" id="PR01021">
    <property type="entry name" value="OMPADOMAIN"/>
</dbReference>
<dbReference type="CDD" id="cd07185">
    <property type="entry name" value="OmpA_C-like"/>
    <property type="match status" value="1"/>
</dbReference>
<dbReference type="Pfam" id="PF00691">
    <property type="entry name" value="OmpA"/>
    <property type="match status" value="1"/>
</dbReference>
<dbReference type="Pfam" id="PF07691">
    <property type="entry name" value="PA14"/>
    <property type="match status" value="1"/>
</dbReference>
<protein>
    <recommendedName>
        <fullName evidence="11">OmpA family protein</fullName>
    </recommendedName>
</protein>
<evidence type="ECO:0000256" key="4">
    <source>
        <dbReference type="PROSITE-ProRule" id="PRU00473"/>
    </source>
</evidence>
<feature type="chain" id="PRO_5018969901" description="OmpA family protein" evidence="6">
    <location>
        <begin position="22"/>
        <end position="327"/>
    </location>
</feature>
<keyword evidence="3" id="KW-0998">Cell outer membrane</keyword>
<evidence type="ECO:0000259" key="8">
    <source>
        <dbReference type="PROSITE" id="PS51820"/>
    </source>
</evidence>
<feature type="domain" description="OmpA-like" evidence="7">
    <location>
        <begin position="213"/>
        <end position="327"/>
    </location>
</feature>
<evidence type="ECO:0000256" key="2">
    <source>
        <dbReference type="ARBA" id="ARBA00023136"/>
    </source>
</evidence>
<sequence length="327" mass="36900">MTYFYWSALLLCASACLPTTAQTLPAHGLAATYYNGENFEEAVVERTDAQLDFEWHARPPATGVSKEHFSVRWTGFLEAPATGLYILHLTVDDGVRVWVGNKLLLDSWRNQYVTDGQARVRLEAGKVYALRIEYYQSALESRLVLGWERPDVSMEDFFSGRPIFEPIPTRYLWAALPGPPTEVREAASPASPVARAIAPPDTLPVRLEELARLAKGQRLTLPNLYFTQSTADLLPTSRPVLNQLARRLREQPAMRLEIAGHTDNVGDAALNLRLSRQRARVVRQYLVQQGIDSVRLLARGYGSARPLADNRDPQQRPRNRRVEVVRQ</sequence>
<dbReference type="OrthoDB" id="611024at2"/>
<evidence type="ECO:0000256" key="5">
    <source>
        <dbReference type="SAM" id="MobiDB-lite"/>
    </source>
</evidence>
<gene>
    <name evidence="9" type="ORF">EI293_04850</name>
</gene>
<dbReference type="AlphaFoldDB" id="A0A428KJI6"/>
<evidence type="ECO:0000256" key="1">
    <source>
        <dbReference type="ARBA" id="ARBA00004442"/>
    </source>
</evidence>
<evidence type="ECO:0000313" key="10">
    <source>
        <dbReference type="Proteomes" id="UP000270291"/>
    </source>
</evidence>
<dbReference type="SUPFAM" id="SSF56988">
    <property type="entry name" value="Anthrax protective antigen"/>
    <property type="match status" value="1"/>
</dbReference>
<keyword evidence="10" id="KW-1185">Reference proteome</keyword>
<dbReference type="PANTHER" id="PTHR30329">
    <property type="entry name" value="STATOR ELEMENT OF FLAGELLAR MOTOR COMPLEX"/>
    <property type="match status" value="1"/>
</dbReference>
<evidence type="ECO:0008006" key="11">
    <source>
        <dbReference type="Google" id="ProtNLM"/>
    </source>
</evidence>
<dbReference type="SUPFAM" id="SSF103088">
    <property type="entry name" value="OmpA-like"/>
    <property type="match status" value="1"/>
</dbReference>
<evidence type="ECO:0000259" key="7">
    <source>
        <dbReference type="PROSITE" id="PS51123"/>
    </source>
</evidence>
<dbReference type="InterPro" id="IPR050330">
    <property type="entry name" value="Bact_OuterMem_StrucFunc"/>
</dbReference>
<organism evidence="9 10">
    <name type="scientific">Hymenobacter perfusus</name>
    <dbReference type="NCBI Taxonomy" id="1236770"/>
    <lineage>
        <taxon>Bacteria</taxon>
        <taxon>Pseudomonadati</taxon>
        <taxon>Bacteroidota</taxon>
        <taxon>Cytophagia</taxon>
        <taxon>Cytophagales</taxon>
        <taxon>Hymenobacteraceae</taxon>
        <taxon>Hymenobacter</taxon>
    </lineage>
</organism>
<reference evidence="9 10" key="1">
    <citation type="submission" date="2018-12" db="EMBL/GenBank/DDBJ databases">
        <authorList>
            <person name="Feng G."/>
            <person name="Zhu H."/>
        </authorList>
    </citation>
    <scope>NUCLEOTIDE SEQUENCE [LARGE SCALE GENOMIC DNA]</scope>
    <source>
        <strain evidence="9 10">LMG 26000</strain>
    </source>
</reference>
<dbReference type="InterPro" id="IPR011658">
    <property type="entry name" value="PA14_dom"/>
</dbReference>
<feature type="domain" description="PA14" evidence="8">
    <location>
        <begin position="24"/>
        <end position="161"/>
    </location>
</feature>
<dbReference type="EMBL" id="RWIU01000001">
    <property type="protein sequence ID" value="RSK46495.1"/>
    <property type="molecule type" value="Genomic_DNA"/>
</dbReference>
<dbReference type="GO" id="GO:0009279">
    <property type="term" value="C:cell outer membrane"/>
    <property type="evidence" value="ECO:0007669"/>
    <property type="project" value="UniProtKB-SubCell"/>
</dbReference>
<dbReference type="InterPro" id="IPR006665">
    <property type="entry name" value="OmpA-like"/>
</dbReference>
<dbReference type="PANTHER" id="PTHR30329:SF21">
    <property type="entry name" value="LIPOPROTEIN YIAD-RELATED"/>
    <property type="match status" value="1"/>
</dbReference>